<keyword evidence="6" id="KW-1185">Reference proteome</keyword>
<dbReference type="InterPro" id="IPR006693">
    <property type="entry name" value="AB_hydrolase_lipase"/>
</dbReference>
<dbReference type="Gene3D" id="3.40.50.1820">
    <property type="entry name" value="alpha/beta hydrolase"/>
    <property type="match status" value="1"/>
</dbReference>
<evidence type="ECO:0000313" key="5">
    <source>
        <dbReference type="EMBL" id="ROT79544.1"/>
    </source>
</evidence>
<dbReference type="InterPro" id="IPR029058">
    <property type="entry name" value="AB_hydrolase_fold"/>
</dbReference>
<gene>
    <name evidence="5" type="ORF">C7M84_001739</name>
</gene>
<dbReference type="InterPro" id="IPR025483">
    <property type="entry name" value="Lipase_euk"/>
</dbReference>
<reference evidence="5 6" key="2">
    <citation type="submission" date="2019-01" db="EMBL/GenBank/DDBJ databases">
        <title>The decoding of complex shrimp genome reveals the adaptation for benthos swimmer, frequently molting mechanism and breeding impact on genome.</title>
        <authorList>
            <person name="Sun Y."/>
            <person name="Gao Y."/>
            <person name="Yu Y."/>
        </authorList>
    </citation>
    <scope>NUCLEOTIDE SEQUENCE [LARGE SCALE GENOMIC DNA]</scope>
    <source>
        <tissue evidence="5">Muscle</tissue>
    </source>
</reference>
<dbReference type="SUPFAM" id="SSF53474">
    <property type="entry name" value="alpha/beta-Hydrolases"/>
    <property type="match status" value="1"/>
</dbReference>
<keyword evidence="2" id="KW-0442">Lipid degradation</keyword>
<name>A0A3R7SX62_PENVA</name>
<dbReference type="Pfam" id="PF04083">
    <property type="entry name" value="Abhydro_lipase"/>
    <property type="match status" value="1"/>
</dbReference>
<dbReference type="GO" id="GO:0016788">
    <property type="term" value="F:hydrolase activity, acting on ester bonds"/>
    <property type="evidence" value="ECO:0007669"/>
    <property type="project" value="InterPro"/>
</dbReference>
<evidence type="ECO:0000313" key="6">
    <source>
        <dbReference type="Proteomes" id="UP000283509"/>
    </source>
</evidence>
<dbReference type="AlphaFoldDB" id="A0A3R7SX62"/>
<comment type="caution">
    <text evidence="5">The sequence shown here is derived from an EMBL/GenBank/DDBJ whole genome shotgun (WGS) entry which is preliminary data.</text>
</comment>
<dbReference type="PIRSF" id="PIRSF000862">
    <property type="entry name" value="Steryl_ester_lip"/>
    <property type="match status" value="1"/>
</dbReference>
<evidence type="ECO:0000256" key="1">
    <source>
        <dbReference type="ARBA" id="ARBA00010701"/>
    </source>
</evidence>
<accession>A0A3R7SX62</accession>
<protein>
    <recommendedName>
        <fullName evidence="2">Lipase</fullName>
    </recommendedName>
</protein>
<sequence>MIIFRWDKSQNQPELIRIRGYPAEVHHVTTRDGYVLQVHRIPRGVSPGPRPCAPRTPLRTQKAKGTRWVLLQWLNHIYARAIPRCDSGQGKRRVVLLMHGVLSSSDDFVLNDPHQALAFMLADAGYDVWLGNARGNTYSRRHVTLSPDQPDFWDFSWDEIARYDLPDMLAYVRNTTGAPTLDYIGHSMGTTVFFAMMDYYPHINGWVRKMVAMAPSAYIHNIFAGYRLLSMFNQMVGGSASKYETGRLSAETKTSLAKLCSPEAWTSSICLKVIALVAGPSRHEIQRDYLPVIVAHTPAGVATRILTHYSQLILARRFQAFDYGPTRNLDEYGSLTPRQYSLKRVTVPVGLFWSEDDWINTPRDVARIAKELPNVTLNYKVPVRRFNHLDFLWSENARRLVYIPLMKFLKA</sequence>
<dbReference type="OrthoDB" id="9974421at2759"/>
<evidence type="ECO:0000256" key="3">
    <source>
        <dbReference type="PIRSR" id="PIRSR000862-1"/>
    </source>
</evidence>
<feature type="active site" description="Charge relay system" evidence="3">
    <location>
        <position position="357"/>
    </location>
</feature>
<dbReference type="STRING" id="6689.A0A3R7SX62"/>
<keyword evidence="2" id="KW-0443">Lipid metabolism</keyword>
<keyword evidence="2" id="KW-0378">Hydrolase</keyword>
<evidence type="ECO:0000256" key="2">
    <source>
        <dbReference type="PIRNR" id="PIRNR000862"/>
    </source>
</evidence>
<evidence type="ECO:0000259" key="4">
    <source>
        <dbReference type="Pfam" id="PF04083"/>
    </source>
</evidence>
<feature type="active site" description="Charge relay system" evidence="3">
    <location>
        <position position="388"/>
    </location>
</feature>
<comment type="similarity">
    <text evidence="1 2">Belongs to the AB hydrolase superfamily. Lipase family.</text>
</comment>
<feature type="domain" description="Partial AB-hydrolase lipase" evidence="4">
    <location>
        <begin position="14"/>
        <end position="111"/>
    </location>
</feature>
<feature type="active site" description="Nucleophile" evidence="3">
    <location>
        <position position="187"/>
    </location>
</feature>
<dbReference type="PANTHER" id="PTHR11005">
    <property type="entry name" value="LYSOSOMAL ACID LIPASE-RELATED"/>
    <property type="match status" value="1"/>
</dbReference>
<proteinExistence type="inferred from homology"/>
<dbReference type="EMBL" id="QCYY01001228">
    <property type="protein sequence ID" value="ROT79544.1"/>
    <property type="molecule type" value="Genomic_DNA"/>
</dbReference>
<organism evidence="5 6">
    <name type="scientific">Penaeus vannamei</name>
    <name type="common">Whiteleg shrimp</name>
    <name type="synonym">Litopenaeus vannamei</name>
    <dbReference type="NCBI Taxonomy" id="6689"/>
    <lineage>
        <taxon>Eukaryota</taxon>
        <taxon>Metazoa</taxon>
        <taxon>Ecdysozoa</taxon>
        <taxon>Arthropoda</taxon>
        <taxon>Crustacea</taxon>
        <taxon>Multicrustacea</taxon>
        <taxon>Malacostraca</taxon>
        <taxon>Eumalacostraca</taxon>
        <taxon>Eucarida</taxon>
        <taxon>Decapoda</taxon>
        <taxon>Dendrobranchiata</taxon>
        <taxon>Penaeoidea</taxon>
        <taxon>Penaeidae</taxon>
        <taxon>Penaeus</taxon>
    </lineage>
</organism>
<dbReference type="Proteomes" id="UP000283509">
    <property type="component" value="Unassembled WGS sequence"/>
</dbReference>
<reference evidence="5 6" key="1">
    <citation type="submission" date="2018-04" db="EMBL/GenBank/DDBJ databases">
        <authorList>
            <person name="Zhang X."/>
            <person name="Yuan J."/>
            <person name="Li F."/>
            <person name="Xiang J."/>
        </authorList>
    </citation>
    <scope>NUCLEOTIDE SEQUENCE [LARGE SCALE GENOMIC DNA]</scope>
    <source>
        <tissue evidence="5">Muscle</tissue>
    </source>
</reference>
<dbReference type="GO" id="GO:0016042">
    <property type="term" value="P:lipid catabolic process"/>
    <property type="evidence" value="ECO:0007669"/>
    <property type="project" value="UniProtKB-KW"/>
</dbReference>